<keyword evidence="5" id="KW-0809">Transit peptide</keyword>
<dbReference type="CTD" id="593"/>
<evidence type="ECO:0000256" key="7">
    <source>
        <dbReference type="ARBA" id="ARBA00023002"/>
    </source>
</evidence>
<name>A0A8B8A1W5_ACAPL</name>
<evidence type="ECO:0000256" key="9">
    <source>
        <dbReference type="RuleBase" id="RU365014"/>
    </source>
</evidence>
<dbReference type="GeneID" id="110990587"/>
<dbReference type="OrthoDB" id="3845at2759"/>
<dbReference type="EC" id="1.2.4.4" evidence="9"/>
<dbReference type="InterPro" id="IPR050771">
    <property type="entry name" value="Alpha-ketoacid_DH_E1_comp"/>
</dbReference>
<evidence type="ECO:0000256" key="4">
    <source>
        <dbReference type="ARBA" id="ARBA00022723"/>
    </source>
</evidence>
<dbReference type="SUPFAM" id="SSF52518">
    <property type="entry name" value="Thiamin diphosphate-binding fold (THDP-binding)"/>
    <property type="match status" value="1"/>
</dbReference>
<comment type="cofactor">
    <cofactor evidence="1 9">
        <name>thiamine diphosphate</name>
        <dbReference type="ChEBI" id="CHEBI:58937"/>
    </cofactor>
</comment>
<sequence>MHALSCWRSLGTCARTQATSALRRLSIIRPACQAGGDDRPCPVYVSCCVAEPVQHNCYKTKMASLRPTTYRRILKLLRNFNRNPTPSSFHRSLSLSHNVCQEFPEVGEDKPLFPGASSTYTEQLRFLGRDVYEPIPVYRVMNKMGKIIEPSQDPGLDQAVVEKMYKNMTTLNAMDKIMYESQRQGRISFYMTAYGEEGTHVGSAAALDDRDIIYGQYREGGVLLWRGFPMEKMMNQCYGNKDDTGKGRQMPVHYGSKEHGFMAISSPLATQMPHAAGAAFALKRAGLDICTVCYFGDGAASEGDAHAALNFAATLDAPCIFFCRNNGYAISTPTSEQYRGDGIACRGPAYGITSIRVDGNDVFAVYNATKAARQIAVTESKPVLIEAMTYRIGHHSTSDDSSAYRSVDEVKYWDREGHPIGRLYNYMLSKNWWDVDRDKAWLAEVKKEIMQNFQAAEKLKKPSPRYMLTDVFDKSSKRLTRQAEEVKRHVEQYKEHYPIDKFEDL</sequence>
<dbReference type="GO" id="GO:0003863">
    <property type="term" value="F:branched-chain 2-oxo acid dehydrogenase activity"/>
    <property type="evidence" value="ECO:0007669"/>
    <property type="project" value="UniProtKB-EC"/>
</dbReference>
<dbReference type="Pfam" id="PF00676">
    <property type="entry name" value="E1_dh"/>
    <property type="match status" value="1"/>
</dbReference>
<dbReference type="GO" id="GO:0009083">
    <property type="term" value="P:branched-chain amino acid catabolic process"/>
    <property type="evidence" value="ECO:0007669"/>
    <property type="project" value="TreeGrafter"/>
</dbReference>
<keyword evidence="6" id="KW-0630">Potassium</keyword>
<keyword evidence="11" id="KW-1185">Reference proteome</keyword>
<dbReference type="Gene3D" id="3.40.50.970">
    <property type="match status" value="1"/>
</dbReference>
<keyword evidence="4" id="KW-0479">Metal-binding</keyword>
<evidence type="ECO:0000313" key="12">
    <source>
        <dbReference type="RefSeq" id="XP_022111352.1"/>
    </source>
</evidence>
<accession>A0A8B8A1W5</accession>
<evidence type="ECO:0000256" key="5">
    <source>
        <dbReference type="ARBA" id="ARBA00022946"/>
    </source>
</evidence>
<comment type="similarity">
    <text evidence="3 9">Belongs to the BCKDHA family.</text>
</comment>
<organism evidence="11 12">
    <name type="scientific">Acanthaster planci</name>
    <name type="common">Crown-of-thorns starfish</name>
    <dbReference type="NCBI Taxonomy" id="133434"/>
    <lineage>
        <taxon>Eukaryota</taxon>
        <taxon>Metazoa</taxon>
        <taxon>Echinodermata</taxon>
        <taxon>Eleutherozoa</taxon>
        <taxon>Asterozoa</taxon>
        <taxon>Asteroidea</taxon>
        <taxon>Valvatacea</taxon>
        <taxon>Valvatida</taxon>
        <taxon>Acanthasteridae</taxon>
        <taxon>Acanthaster</taxon>
    </lineage>
</organism>
<dbReference type="PANTHER" id="PTHR43380">
    <property type="entry name" value="2-OXOISOVALERATE DEHYDROGENASE SUBUNIT ALPHA, MITOCHONDRIAL"/>
    <property type="match status" value="1"/>
</dbReference>
<evidence type="ECO:0000256" key="2">
    <source>
        <dbReference type="ARBA" id="ARBA00004305"/>
    </source>
</evidence>
<dbReference type="RefSeq" id="XP_022111352.1">
    <property type="nucleotide sequence ID" value="XM_022255660.1"/>
</dbReference>
<dbReference type="InterPro" id="IPR001017">
    <property type="entry name" value="DH_E1"/>
</dbReference>
<dbReference type="OMA" id="GMFRGVN"/>
<evidence type="ECO:0000256" key="3">
    <source>
        <dbReference type="ARBA" id="ARBA00008646"/>
    </source>
</evidence>
<dbReference type="GO" id="GO:0005759">
    <property type="term" value="C:mitochondrial matrix"/>
    <property type="evidence" value="ECO:0007669"/>
    <property type="project" value="UniProtKB-SubCell"/>
</dbReference>
<dbReference type="AlphaFoldDB" id="A0A8B8A1W5"/>
<feature type="domain" description="Dehydrogenase E1 component" evidence="10">
    <location>
        <begin position="165"/>
        <end position="464"/>
    </location>
</feature>
<comment type="catalytic activity">
    <reaction evidence="9">
        <text>N(6)-[(R)-lipoyl]-L-lysyl-[protein] + 3-methyl-2-oxobutanoate + H(+) = N(6)-[(R)-S(8)-2-methylpropanoyldihydrolipoyl]-L-lysyl-[protein] + CO2</text>
        <dbReference type="Rhea" id="RHEA:13457"/>
        <dbReference type="Rhea" id="RHEA-COMP:10474"/>
        <dbReference type="Rhea" id="RHEA-COMP:10497"/>
        <dbReference type="ChEBI" id="CHEBI:11851"/>
        <dbReference type="ChEBI" id="CHEBI:15378"/>
        <dbReference type="ChEBI" id="CHEBI:16526"/>
        <dbReference type="ChEBI" id="CHEBI:83099"/>
        <dbReference type="ChEBI" id="CHEBI:83142"/>
        <dbReference type="EC" id="1.2.4.4"/>
    </reaction>
</comment>
<dbReference type="GO" id="GO:0046872">
    <property type="term" value="F:metal ion binding"/>
    <property type="evidence" value="ECO:0007669"/>
    <property type="project" value="UniProtKB-KW"/>
</dbReference>
<protein>
    <recommendedName>
        <fullName evidence="9">2-oxoisovalerate dehydrogenase subunit alpha</fullName>
        <ecNumber evidence="9">1.2.4.4</ecNumber>
    </recommendedName>
    <alternativeName>
        <fullName evidence="9">Branched-chain alpha-keto acid dehydrogenase E1 component alpha chain</fullName>
    </alternativeName>
</protein>
<evidence type="ECO:0000256" key="8">
    <source>
        <dbReference type="ARBA" id="ARBA00023128"/>
    </source>
</evidence>
<evidence type="ECO:0000256" key="6">
    <source>
        <dbReference type="ARBA" id="ARBA00022958"/>
    </source>
</evidence>
<evidence type="ECO:0000259" key="10">
    <source>
        <dbReference type="Pfam" id="PF00676"/>
    </source>
</evidence>
<reference evidence="12" key="1">
    <citation type="submission" date="2025-08" db="UniProtKB">
        <authorList>
            <consortium name="RefSeq"/>
        </authorList>
    </citation>
    <scope>IDENTIFICATION</scope>
</reference>
<comment type="subcellular location">
    <subcellularLocation>
        <location evidence="2">Mitochondrion matrix</location>
    </subcellularLocation>
</comment>
<keyword evidence="9" id="KW-0786">Thiamine pyrophosphate</keyword>
<proteinExistence type="inferred from homology"/>
<comment type="function">
    <text evidence="9">The branched-chain alpha-keto dehydrogenase complex catalyzes the overall conversion of alpha-keto acids to acyl-CoA and CO(2). It contains multiple copies of three enzymatic components: branched-chain alpha-keto acid decarboxylase (E1), lipoamide acyltransferase (E2) and lipoamide dehydrogenase (E3).</text>
</comment>
<dbReference type="InterPro" id="IPR029061">
    <property type="entry name" value="THDP-binding"/>
</dbReference>
<keyword evidence="7 9" id="KW-0560">Oxidoreductase</keyword>
<gene>
    <name evidence="12" type="primary">LOC110990587</name>
</gene>
<dbReference type="FunFam" id="3.40.50.970:FF:000015">
    <property type="entry name" value="2-oxoisovalerate dehydrogenase subunit alpha"/>
    <property type="match status" value="1"/>
</dbReference>
<evidence type="ECO:0000313" key="11">
    <source>
        <dbReference type="Proteomes" id="UP000694845"/>
    </source>
</evidence>
<dbReference type="CDD" id="cd02000">
    <property type="entry name" value="TPP_E1_PDC_ADC_BCADC"/>
    <property type="match status" value="1"/>
</dbReference>
<dbReference type="KEGG" id="aplc:110990587"/>
<dbReference type="PANTHER" id="PTHR43380:SF1">
    <property type="entry name" value="2-OXOISOVALERATE DEHYDROGENASE SUBUNIT ALPHA, MITOCHONDRIAL"/>
    <property type="match status" value="1"/>
</dbReference>
<dbReference type="Proteomes" id="UP000694845">
    <property type="component" value="Unplaced"/>
</dbReference>
<keyword evidence="8" id="KW-0496">Mitochondrion</keyword>
<evidence type="ECO:0000256" key="1">
    <source>
        <dbReference type="ARBA" id="ARBA00001964"/>
    </source>
</evidence>